<sequence>MGLTPEERRDFRLLYGDPWRMVQDLLGHSQMETTKAVYLAPVADLQLRSLLADFVPADGPVSEQELAGLFARLALESEGIQDLDDQFEAR</sequence>
<evidence type="ECO:0000313" key="1">
    <source>
        <dbReference type="EMBL" id="MFB9466409.1"/>
    </source>
</evidence>
<organism evidence="1 2">
    <name type="scientific">Streptomyces cinereospinus</name>
    <dbReference type="NCBI Taxonomy" id="285561"/>
    <lineage>
        <taxon>Bacteria</taxon>
        <taxon>Bacillati</taxon>
        <taxon>Actinomycetota</taxon>
        <taxon>Actinomycetes</taxon>
        <taxon>Kitasatosporales</taxon>
        <taxon>Streptomycetaceae</taxon>
        <taxon>Streptomyces</taxon>
    </lineage>
</organism>
<evidence type="ECO:0008006" key="3">
    <source>
        <dbReference type="Google" id="ProtNLM"/>
    </source>
</evidence>
<protein>
    <recommendedName>
        <fullName evidence="3">Tyr recombinase domain-containing protein</fullName>
    </recommendedName>
</protein>
<comment type="caution">
    <text evidence="1">The sequence shown here is derived from an EMBL/GenBank/DDBJ whole genome shotgun (WGS) entry which is preliminary data.</text>
</comment>
<reference evidence="1 2" key="1">
    <citation type="submission" date="2024-09" db="EMBL/GenBank/DDBJ databases">
        <authorList>
            <person name="Sun Q."/>
            <person name="Mori K."/>
        </authorList>
    </citation>
    <scope>NUCLEOTIDE SEQUENCE [LARGE SCALE GENOMIC DNA]</scope>
    <source>
        <strain evidence="1 2">JCM 6917</strain>
    </source>
</reference>
<dbReference type="Proteomes" id="UP001589709">
    <property type="component" value="Unassembled WGS sequence"/>
</dbReference>
<keyword evidence="2" id="KW-1185">Reference proteome</keyword>
<dbReference type="RefSeq" id="WP_381349332.1">
    <property type="nucleotide sequence ID" value="NZ_JBHMCY010000068.1"/>
</dbReference>
<name>A0ABV5N7Z2_9ACTN</name>
<dbReference type="EMBL" id="JBHMCY010000068">
    <property type="protein sequence ID" value="MFB9466409.1"/>
    <property type="molecule type" value="Genomic_DNA"/>
</dbReference>
<evidence type="ECO:0000313" key="2">
    <source>
        <dbReference type="Proteomes" id="UP001589709"/>
    </source>
</evidence>
<proteinExistence type="predicted"/>
<gene>
    <name evidence="1" type="ORF">ACFF45_27795</name>
</gene>
<accession>A0ABV5N7Z2</accession>